<name>A0A210PMB3_MIZYE</name>
<feature type="compositionally biased region" description="Basic and acidic residues" evidence="7">
    <location>
        <begin position="306"/>
        <end position="325"/>
    </location>
</feature>
<dbReference type="PANTHER" id="PTHR21738">
    <property type="entry name" value="RIBOSOMAL RNA PROCESSING PROTEIN 36 HOMOLOG"/>
    <property type="match status" value="1"/>
</dbReference>
<feature type="compositionally biased region" description="Basic and acidic residues" evidence="7">
    <location>
        <begin position="43"/>
        <end position="68"/>
    </location>
</feature>
<feature type="region of interest" description="Disordered" evidence="7">
    <location>
        <begin position="187"/>
        <end position="226"/>
    </location>
</feature>
<evidence type="ECO:0000313" key="9">
    <source>
        <dbReference type="Proteomes" id="UP000242188"/>
    </source>
</evidence>
<gene>
    <name evidence="8" type="ORF">KP79_PYT10413</name>
</gene>
<evidence type="ECO:0000256" key="4">
    <source>
        <dbReference type="ARBA" id="ARBA00022552"/>
    </source>
</evidence>
<feature type="compositionally biased region" description="Acidic residues" evidence="7">
    <location>
        <begin position="131"/>
        <end position="155"/>
    </location>
</feature>
<comment type="caution">
    <text evidence="8">The sequence shown here is derived from an EMBL/GenBank/DDBJ whole genome shotgun (WGS) entry which is preliminary data.</text>
</comment>
<keyword evidence="5 6" id="KW-0539">Nucleus</keyword>
<feature type="region of interest" description="Disordered" evidence="7">
    <location>
        <begin position="296"/>
        <end position="325"/>
    </location>
</feature>
<evidence type="ECO:0000256" key="2">
    <source>
        <dbReference type="ARBA" id="ARBA00009418"/>
    </source>
</evidence>
<keyword evidence="6" id="KW-0687">Ribonucleoprotein</keyword>
<evidence type="ECO:0000256" key="3">
    <source>
        <dbReference type="ARBA" id="ARBA00022517"/>
    </source>
</evidence>
<evidence type="ECO:0000256" key="5">
    <source>
        <dbReference type="ARBA" id="ARBA00023242"/>
    </source>
</evidence>
<comment type="function">
    <text evidence="6">Component of the 90S pre-ribosome involved in the maturation of rRNAs. Required for early cleavages of the pre-RNAs in the 40S ribosomal subunit maturation pathway.</text>
</comment>
<dbReference type="Proteomes" id="UP000242188">
    <property type="component" value="Unassembled WGS sequence"/>
</dbReference>
<accession>A0A210PMB3</accession>
<feature type="region of interest" description="Disordered" evidence="7">
    <location>
        <begin position="391"/>
        <end position="448"/>
    </location>
</feature>
<keyword evidence="9" id="KW-1185">Reference proteome</keyword>
<comment type="similarity">
    <text evidence="2 6">Belongs to the RRP36 family.</text>
</comment>
<dbReference type="OrthoDB" id="448446at2759"/>
<protein>
    <recommendedName>
        <fullName evidence="6">rRNA biogenesis protein RRP36</fullName>
    </recommendedName>
</protein>
<dbReference type="Pfam" id="PF06102">
    <property type="entry name" value="RRP36"/>
    <property type="match status" value="1"/>
</dbReference>
<proteinExistence type="inferred from homology"/>
<dbReference type="GO" id="GO:0005730">
    <property type="term" value="C:nucleolus"/>
    <property type="evidence" value="ECO:0007669"/>
    <property type="project" value="UniProtKB-SubCell"/>
</dbReference>
<comment type="subunit">
    <text evidence="6">Associates with 90S and pre-40S pre-ribosomal particles.</text>
</comment>
<dbReference type="InterPro" id="IPR009292">
    <property type="entry name" value="RRP36"/>
</dbReference>
<evidence type="ECO:0000256" key="6">
    <source>
        <dbReference type="RuleBase" id="RU368027"/>
    </source>
</evidence>
<dbReference type="GO" id="GO:0000462">
    <property type="term" value="P:maturation of SSU-rRNA from tricistronic rRNA transcript (SSU-rRNA, 5.8S rRNA, LSU-rRNA)"/>
    <property type="evidence" value="ECO:0007669"/>
    <property type="project" value="TreeGrafter"/>
</dbReference>
<dbReference type="AlphaFoldDB" id="A0A210PMB3"/>
<feature type="region of interest" description="Disordered" evidence="7">
    <location>
        <begin position="33"/>
        <end position="155"/>
    </location>
</feature>
<dbReference type="GO" id="GO:0030686">
    <property type="term" value="C:90S preribosome"/>
    <property type="evidence" value="ECO:0007669"/>
    <property type="project" value="TreeGrafter"/>
</dbReference>
<organism evidence="8 9">
    <name type="scientific">Mizuhopecten yessoensis</name>
    <name type="common">Japanese scallop</name>
    <name type="synonym">Patinopecten yessoensis</name>
    <dbReference type="NCBI Taxonomy" id="6573"/>
    <lineage>
        <taxon>Eukaryota</taxon>
        <taxon>Metazoa</taxon>
        <taxon>Spiralia</taxon>
        <taxon>Lophotrochozoa</taxon>
        <taxon>Mollusca</taxon>
        <taxon>Bivalvia</taxon>
        <taxon>Autobranchia</taxon>
        <taxon>Pteriomorphia</taxon>
        <taxon>Pectinida</taxon>
        <taxon>Pectinoidea</taxon>
        <taxon>Pectinidae</taxon>
        <taxon>Mizuhopecten</taxon>
    </lineage>
</organism>
<evidence type="ECO:0000256" key="7">
    <source>
        <dbReference type="SAM" id="MobiDB-lite"/>
    </source>
</evidence>
<evidence type="ECO:0000256" key="1">
    <source>
        <dbReference type="ARBA" id="ARBA00004604"/>
    </source>
</evidence>
<comment type="subcellular location">
    <subcellularLocation>
        <location evidence="1 6">Nucleus</location>
        <location evidence="1 6">Nucleolus</location>
    </subcellularLocation>
</comment>
<sequence length="448" mass="53263">MGKRQNKNKQESEILLEAERKLIFSHLHSKRAIRKQNSVMDQHPVDDEGQTDDRLRESGQKTKFMKENKKQKRSILTKSSDKSRVTLMPNSDEGETYKSQRKIKSKQFSGQDDEMIHRKKTKSTKYKKEEDEFEESSEGEDVDEQSEMESTDEDINHEEYAAMREEIANMPFEDLIKLKERLGTKAYNKAMHKDKPLGVRGRQQFKRKNKNRPMEMSSKRRAPAVREIIPVKKKVNRDPRFDDLSGEFREDLFNKSYSFLTDIRVRERDRVQNQLKRVKDSEKKQDLHYLLNRMKQQEMATSQKQKRQDLEKKWKQKEKERVKEGKNPFYLKKGDLRKLELAEKYRELKKSGKVDNYLSKKRKKTASKEKKKFLTEVAKFMTQVPDINIWNPIQNRRPENPPEVPQQTPNTPHYSLLHTTHHGDKFWPVSDAGTISHPTKRHRKVPEP</sequence>
<dbReference type="STRING" id="6573.A0A210PMB3"/>
<evidence type="ECO:0000313" key="8">
    <source>
        <dbReference type="EMBL" id="OWF37604.1"/>
    </source>
</evidence>
<dbReference type="PANTHER" id="PTHR21738:SF0">
    <property type="entry name" value="RIBOSOMAL RNA PROCESSING PROTEIN 36 HOMOLOG"/>
    <property type="match status" value="1"/>
</dbReference>
<keyword evidence="4 6" id="KW-0698">rRNA processing</keyword>
<reference evidence="8 9" key="1">
    <citation type="journal article" date="2017" name="Nat. Ecol. Evol.">
        <title>Scallop genome provides insights into evolution of bilaterian karyotype and development.</title>
        <authorList>
            <person name="Wang S."/>
            <person name="Zhang J."/>
            <person name="Jiao W."/>
            <person name="Li J."/>
            <person name="Xun X."/>
            <person name="Sun Y."/>
            <person name="Guo X."/>
            <person name="Huan P."/>
            <person name="Dong B."/>
            <person name="Zhang L."/>
            <person name="Hu X."/>
            <person name="Sun X."/>
            <person name="Wang J."/>
            <person name="Zhao C."/>
            <person name="Wang Y."/>
            <person name="Wang D."/>
            <person name="Huang X."/>
            <person name="Wang R."/>
            <person name="Lv J."/>
            <person name="Li Y."/>
            <person name="Zhang Z."/>
            <person name="Liu B."/>
            <person name="Lu W."/>
            <person name="Hui Y."/>
            <person name="Liang J."/>
            <person name="Zhou Z."/>
            <person name="Hou R."/>
            <person name="Li X."/>
            <person name="Liu Y."/>
            <person name="Li H."/>
            <person name="Ning X."/>
            <person name="Lin Y."/>
            <person name="Zhao L."/>
            <person name="Xing Q."/>
            <person name="Dou J."/>
            <person name="Li Y."/>
            <person name="Mao J."/>
            <person name="Guo H."/>
            <person name="Dou H."/>
            <person name="Li T."/>
            <person name="Mu C."/>
            <person name="Jiang W."/>
            <person name="Fu Q."/>
            <person name="Fu X."/>
            <person name="Miao Y."/>
            <person name="Liu J."/>
            <person name="Yu Q."/>
            <person name="Li R."/>
            <person name="Liao H."/>
            <person name="Li X."/>
            <person name="Kong Y."/>
            <person name="Jiang Z."/>
            <person name="Chourrout D."/>
            <person name="Li R."/>
            <person name="Bao Z."/>
        </authorList>
    </citation>
    <scope>NUCLEOTIDE SEQUENCE [LARGE SCALE GENOMIC DNA]</scope>
    <source>
        <strain evidence="8 9">PY_sf001</strain>
    </source>
</reference>
<keyword evidence="3 6" id="KW-0690">Ribosome biogenesis</keyword>
<feature type="compositionally biased region" description="Basic residues" evidence="7">
    <location>
        <begin position="438"/>
        <end position="448"/>
    </location>
</feature>
<dbReference type="EMBL" id="NEDP02005586">
    <property type="protein sequence ID" value="OWF37604.1"/>
    <property type="molecule type" value="Genomic_DNA"/>
</dbReference>